<dbReference type="AlphaFoldDB" id="A0A939QJX1"/>
<name>A0A939QJX1_9MICO</name>
<gene>
    <name evidence="1" type="ORF">J5V96_11035</name>
</gene>
<dbReference type="RefSeq" id="WP_208503746.1">
    <property type="nucleotide sequence ID" value="NZ_JAGFOA010000004.1"/>
</dbReference>
<evidence type="ECO:0000313" key="2">
    <source>
        <dbReference type="Proteomes" id="UP000680132"/>
    </source>
</evidence>
<keyword evidence="2" id="KW-1185">Reference proteome</keyword>
<sequence>MAPSTDSDLWLRLVPGGGAENPTLWWAAARFMQGARRFEELQNLLGTFAGSWQGYPRVRRDVHTQELMIGELGDEFLTTRPEASALASEAIFHFRAALDAAVYQLAWRGRGQRPRGTMFPFCRDASQWSQRRRNDLHGVAQSHVAAIEAIQPFNGIEWTANLADLSNRDKHDHTLEIAAIYKCRVDLTREYSDPGPVGTVALGVHDPELQFVFVPLNRVIDANATDAATDELIVIMRGIVDFLNPLLEAEGVSTIQLASA</sequence>
<protein>
    <submittedName>
        <fullName evidence="1">Uncharacterized protein</fullName>
    </submittedName>
</protein>
<proteinExistence type="predicted"/>
<reference evidence="1" key="1">
    <citation type="submission" date="2021-03" db="EMBL/GenBank/DDBJ databases">
        <title>Microbacterium sp. nov., a novel actinobacterium isolated from cow dung.</title>
        <authorList>
            <person name="Zhang L."/>
        </authorList>
    </citation>
    <scope>NUCLEOTIDE SEQUENCE</scope>
    <source>
        <strain evidence="1">NEAU-LLB</strain>
    </source>
</reference>
<evidence type="ECO:0000313" key="1">
    <source>
        <dbReference type="EMBL" id="MBO3664044.1"/>
    </source>
</evidence>
<dbReference type="Proteomes" id="UP000680132">
    <property type="component" value="Unassembled WGS sequence"/>
</dbReference>
<accession>A0A939QJX1</accession>
<dbReference type="EMBL" id="JAGFOA010000004">
    <property type="protein sequence ID" value="MBO3664044.1"/>
    <property type="molecule type" value="Genomic_DNA"/>
</dbReference>
<organism evidence="1 2">
    <name type="scientific">Microbacterium stercoris</name>
    <dbReference type="NCBI Taxonomy" id="2820289"/>
    <lineage>
        <taxon>Bacteria</taxon>
        <taxon>Bacillati</taxon>
        <taxon>Actinomycetota</taxon>
        <taxon>Actinomycetes</taxon>
        <taxon>Micrococcales</taxon>
        <taxon>Microbacteriaceae</taxon>
        <taxon>Microbacterium</taxon>
    </lineage>
</organism>
<comment type="caution">
    <text evidence="1">The sequence shown here is derived from an EMBL/GenBank/DDBJ whole genome shotgun (WGS) entry which is preliminary data.</text>
</comment>